<reference evidence="8" key="1">
    <citation type="submission" date="2007-06" db="EMBL/GenBank/DDBJ databases">
        <title>Full length cDNA sequences from Sitka Spruce (Picea sitchensis).</title>
        <authorList>
            <person name="Ralph S.G."/>
            <person name="Chun H.E."/>
            <person name="Liao N."/>
            <person name="Ali J."/>
            <person name="Reid K."/>
            <person name="Kolosova N."/>
            <person name="Cooper N."/>
            <person name="Cullis C."/>
            <person name="Jancsik S."/>
            <person name="Moore R."/>
            <person name="Mayo M."/>
            <person name="Wagner S."/>
            <person name="Holt R.A."/>
            <person name="Jones S.J.M."/>
            <person name="Marra M.A."/>
            <person name="Ritland C.E."/>
            <person name="Ritland K."/>
            <person name="Bohlmann J."/>
        </authorList>
    </citation>
    <scope>NUCLEOTIDE SEQUENCE</scope>
    <source>
        <tissue evidence="8">Green portion of the leader tissue</tissue>
    </source>
</reference>
<keyword evidence="2" id="KW-0479">Metal-binding</keyword>
<dbReference type="PANTHER" id="PTHR46174">
    <property type="entry name" value="CXXC-TYPE ZINC FINGER PROTEIN 1"/>
    <property type="match status" value="1"/>
</dbReference>
<dbReference type="GO" id="GO:0045893">
    <property type="term" value="P:positive regulation of DNA-templated transcription"/>
    <property type="evidence" value="ECO:0007669"/>
    <property type="project" value="TreeGrafter"/>
</dbReference>
<evidence type="ECO:0000256" key="1">
    <source>
        <dbReference type="ARBA" id="ARBA00004123"/>
    </source>
</evidence>
<dbReference type="InterPro" id="IPR013083">
    <property type="entry name" value="Znf_RING/FYVE/PHD"/>
</dbReference>
<feature type="domain" description="Zinc finger PHD-type" evidence="7">
    <location>
        <begin position="1"/>
        <end position="47"/>
    </location>
</feature>
<organism evidence="8">
    <name type="scientific">Picea sitchensis</name>
    <name type="common">Sitka spruce</name>
    <name type="synonym">Pinus sitchensis</name>
    <dbReference type="NCBI Taxonomy" id="3332"/>
    <lineage>
        <taxon>Eukaryota</taxon>
        <taxon>Viridiplantae</taxon>
        <taxon>Streptophyta</taxon>
        <taxon>Embryophyta</taxon>
        <taxon>Tracheophyta</taxon>
        <taxon>Spermatophyta</taxon>
        <taxon>Pinopsida</taxon>
        <taxon>Pinidae</taxon>
        <taxon>Conifers I</taxon>
        <taxon>Pinales</taxon>
        <taxon>Pinaceae</taxon>
        <taxon>Picea</taxon>
    </lineage>
</organism>
<dbReference type="GO" id="GO:0048188">
    <property type="term" value="C:Set1C/COMPASS complex"/>
    <property type="evidence" value="ECO:0007669"/>
    <property type="project" value="InterPro"/>
</dbReference>
<keyword evidence="4" id="KW-0862">Zinc</keyword>
<name>B8LPU0_PICSI</name>
<keyword evidence="5" id="KW-0539">Nucleus</keyword>
<evidence type="ECO:0000256" key="3">
    <source>
        <dbReference type="ARBA" id="ARBA00022771"/>
    </source>
</evidence>
<dbReference type="PANTHER" id="PTHR46174:SF1">
    <property type="entry name" value="CXXC-TYPE ZINC FINGER PROTEIN 1"/>
    <property type="match status" value="1"/>
</dbReference>
<feature type="compositionally biased region" description="Basic and acidic residues" evidence="6">
    <location>
        <begin position="50"/>
        <end position="63"/>
    </location>
</feature>
<evidence type="ECO:0000256" key="4">
    <source>
        <dbReference type="ARBA" id="ARBA00022833"/>
    </source>
</evidence>
<evidence type="ECO:0000256" key="2">
    <source>
        <dbReference type="ARBA" id="ARBA00022723"/>
    </source>
</evidence>
<accession>B8LPU0</accession>
<dbReference type="GO" id="GO:0008270">
    <property type="term" value="F:zinc ion binding"/>
    <property type="evidence" value="ECO:0007669"/>
    <property type="project" value="UniProtKB-KW"/>
</dbReference>
<dbReference type="InterPro" id="IPR037869">
    <property type="entry name" value="Spp1/CFP1"/>
</dbReference>
<feature type="region of interest" description="Disordered" evidence="6">
    <location>
        <begin position="48"/>
        <end position="144"/>
    </location>
</feature>
<proteinExistence type="evidence at transcript level"/>
<evidence type="ECO:0000313" key="8">
    <source>
        <dbReference type="EMBL" id="ABR17670.1"/>
    </source>
</evidence>
<evidence type="ECO:0000259" key="7">
    <source>
        <dbReference type="SMART" id="SM00249"/>
    </source>
</evidence>
<dbReference type="AlphaFoldDB" id="B8LPU0"/>
<dbReference type="Gene3D" id="3.30.40.10">
    <property type="entry name" value="Zinc/RING finger domain, C3HC4 (zinc finger)"/>
    <property type="match status" value="1"/>
</dbReference>
<protein>
    <recommendedName>
        <fullName evidence="7">Zinc finger PHD-type domain-containing protein</fullName>
    </recommendedName>
</protein>
<comment type="subcellular location">
    <subcellularLocation>
        <location evidence="1">Nucleus</location>
    </subcellularLocation>
</comment>
<dbReference type="SMART" id="SM00249">
    <property type="entry name" value="PHD"/>
    <property type="match status" value="1"/>
</dbReference>
<sequence>MIACDRCSEWYHFDCVNLPQPDSSDEGCELLEKEYGATVEFICPACKPSETQERSSLHLKADNDDSEFASEEVSRERDGITPPFEFARGKRRSRLTGKARSNLQERLKGSFSSKHLERRDVPSKDKNEAENLLTASGRPCRRTAGQHSKFQSFVLLTHTSYGEREGEMEKEV</sequence>
<dbReference type="SUPFAM" id="SSF57903">
    <property type="entry name" value="FYVE/PHD zinc finger"/>
    <property type="match status" value="1"/>
</dbReference>
<dbReference type="InterPro" id="IPR011011">
    <property type="entry name" value="Znf_FYVE_PHD"/>
</dbReference>
<dbReference type="Pfam" id="PF00628">
    <property type="entry name" value="PHD"/>
    <property type="match status" value="1"/>
</dbReference>
<feature type="compositionally biased region" description="Basic and acidic residues" evidence="6">
    <location>
        <begin position="103"/>
        <end position="129"/>
    </location>
</feature>
<evidence type="ECO:0000256" key="6">
    <source>
        <dbReference type="SAM" id="MobiDB-lite"/>
    </source>
</evidence>
<keyword evidence="3" id="KW-0863">Zinc-finger</keyword>
<dbReference type="InterPro" id="IPR001965">
    <property type="entry name" value="Znf_PHD"/>
</dbReference>
<dbReference type="EMBL" id="EF677874">
    <property type="protein sequence ID" value="ABR17670.1"/>
    <property type="molecule type" value="mRNA"/>
</dbReference>
<dbReference type="InterPro" id="IPR019787">
    <property type="entry name" value="Znf_PHD-finger"/>
</dbReference>
<evidence type="ECO:0000256" key="5">
    <source>
        <dbReference type="ARBA" id="ARBA00023242"/>
    </source>
</evidence>